<evidence type="ECO:0000256" key="3">
    <source>
        <dbReference type="ARBA" id="ARBA00023163"/>
    </source>
</evidence>
<keyword evidence="3" id="KW-0804">Transcription</keyword>
<name>A0AAD1H7Y9_9MYCO</name>
<dbReference type="Proteomes" id="UP000466681">
    <property type="component" value="Chromosome"/>
</dbReference>
<dbReference type="InterPro" id="IPR002577">
    <property type="entry name" value="HTH_HxlR"/>
</dbReference>
<dbReference type="GO" id="GO:0003677">
    <property type="term" value="F:DNA binding"/>
    <property type="evidence" value="ECO:0007669"/>
    <property type="project" value="UniProtKB-KW"/>
</dbReference>
<protein>
    <submittedName>
        <fullName evidence="5">HxlR family transcriptional regulator</fullName>
    </submittedName>
</protein>
<evidence type="ECO:0000256" key="1">
    <source>
        <dbReference type="ARBA" id="ARBA00023015"/>
    </source>
</evidence>
<dbReference type="InterPro" id="IPR036390">
    <property type="entry name" value="WH_DNA-bd_sf"/>
</dbReference>
<evidence type="ECO:0000259" key="4">
    <source>
        <dbReference type="PROSITE" id="PS51118"/>
    </source>
</evidence>
<gene>
    <name evidence="5" type="ORF">MMOR_15580</name>
</gene>
<keyword evidence="2" id="KW-0238">DNA-binding</keyword>
<keyword evidence="1" id="KW-0805">Transcription regulation</keyword>
<dbReference type="KEGG" id="mmor:MMOR_15580"/>
<accession>A0AAD1H7Y9</accession>
<dbReference type="RefSeq" id="WP_179967983.1">
    <property type="nucleotide sequence ID" value="NZ_AP022560.1"/>
</dbReference>
<organism evidence="5 6">
    <name type="scientific">Mycolicibacterium moriokaense</name>
    <dbReference type="NCBI Taxonomy" id="39691"/>
    <lineage>
        <taxon>Bacteria</taxon>
        <taxon>Bacillati</taxon>
        <taxon>Actinomycetota</taxon>
        <taxon>Actinomycetes</taxon>
        <taxon>Mycobacteriales</taxon>
        <taxon>Mycobacteriaceae</taxon>
        <taxon>Mycolicibacterium</taxon>
    </lineage>
</organism>
<feature type="domain" description="HTH hxlR-type" evidence="4">
    <location>
        <begin position="5"/>
        <end position="104"/>
    </location>
</feature>
<evidence type="ECO:0000313" key="6">
    <source>
        <dbReference type="Proteomes" id="UP000466681"/>
    </source>
</evidence>
<keyword evidence="6" id="KW-1185">Reference proteome</keyword>
<dbReference type="PANTHER" id="PTHR33204">
    <property type="entry name" value="TRANSCRIPTIONAL REGULATOR, MARR FAMILY"/>
    <property type="match status" value="1"/>
</dbReference>
<dbReference type="EMBL" id="AP022560">
    <property type="protein sequence ID" value="BBX00622.1"/>
    <property type="molecule type" value="Genomic_DNA"/>
</dbReference>
<dbReference type="AlphaFoldDB" id="A0AAD1H7Y9"/>
<dbReference type="PANTHER" id="PTHR33204:SF18">
    <property type="entry name" value="TRANSCRIPTIONAL REGULATORY PROTEIN"/>
    <property type="match status" value="1"/>
</dbReference>
<dbReference type="SUPFAM" id="SSF46785">
    <property type="entry name" value="Winged helix' DNA-binding domain"/>
    <property type="match status" value="2"/>
</dbReference>
<evidence type="ECO:0000256" key="2">
    <source>
        <dbReference type="ARBA" id="ARBA00023125"/>
    </source>
</evidence>
<dbReference type="Gene3D" id="1.10.10.10">
    <property type="entry name" value="Winged helix-like DNA-binding domain superfamily/Winged helix DNA-binding domain"/>
    <property type="match status" value="2"/>
</dbReference>
<dbReference type="InterPro" id="IPR036388">
    <property type="entry name" value="WH-like_DNA-bd_sf"/>
</dbReference>
<proteinExistence type="predicted"/>
<dbReference type="Pfam" id="PF01638">
    <property type="entry name" value="HxlR"/>
    <property type="match status" value="2"/>
</dbReference>
<evidence type="ECO:0000313" key="5">
    <source>
        <dbReference type="EMBL" id="BBX00622.1"/>
    </source>
</evidence>
<dbReference type="PROSITE" id="PS51118">
    <property type="entry name" value="HTH_HXLR"/>
    <property type="match status" value="2"/>
</dbReference>
<feature type="domain" description="HTH hxlR-type" evidence="4">
    <location>
        <begin position="163"/>
        <end position="257"/>
    </location>
</feature>
<reference evidence="5 6" key="1">
    <citation type="journal article" date="2019" name="Emerg. Microbes Infect.">
        <title>Comprehensive subspecies identification of 175 nontuberculous mycobacteria species based on 7547 genomic profiles.</title>
        <authorList>
            <person name="Matsumoto Y."/>
            <person name="Kinjo T."/>
            <person name="Motooka D."/>
            <person name="Nabeya D."/>
            <person name="Jung N."/>
            <person name="Uechi K."/>
            <person name="Horii T."/>
            <person name="Iida T."/>
            <person name="Fujita J."/>
            <person name="Nakamura S."/>
        </authorList>
    </citation>
    <scope>NUCLEOTIDE SEQUENCE [LARGE SCALE GENOMIC DNA]</scope>
    <source>
        <strain evidence="5 6">JCM 6375</strain>
    </source>
</reference>
<sequence length="295" mass="32391">MTEPGPNAVARMLGLLGDEWTLLVIQQALLGATRYGDFRTCLPISNSVLTARLRSLTDEGLLERRSYQSKPRRSEYIPTERCRSLWPVLVSIWEWERHWVPEHVDPLPAMHHTACGGDFTPVVMCGSCGEPANEKGVVAQWGPSGSWSRSIPVATTRRRSESDPAAGLFPQTMSIMGNRWGFALLVAAFVGMSRFTDFQTQLGAPPGSIADRLSIFTANGVFAMSNNRYQLTEKGRALFPVLVTALAWAQRWYQAPEGPAVTLTHTPCGDPFELVLTCDQCAAPLQGSSVEAVQI</sequence>